<keyword evidence="2" id="KW-0812">Transmembrane</keyword>
<evidence type="ECO:0000313" key="3">
    <source>
        <dbReference type="EMBL" id="OAX38244.1"/>
    </source>
</evidence>
<proteinExistence type="predicted"/>
<feature type="transmembrane region" description="Helical" evidence="2">
    <location>
        <begin position="65"/>
        <end position="83"/>
    </location>
</feature>
<dbReference type="OrthoDB" id="2502792at2759"/>
<organism evidence="3 4">
    <name type="scientific">Rhizopogon vinicolor AM-OR11-026</name>
    <dbReference type="NCBI Taxonomy" id="1314800"/>
    <lineage>
        <taxon>Eukaryota</taxon>
        <taxon>Fungi</taxon>
        <taxon>Dikarya</taxon>
        <taxon>Basidiomycota</taxon>
        <taxon>Agaricomycotina</taxon>
        <taxon>Agaricomycetes</taxon>
        <taxon>Agaricomycetidae</taxon>
        <taxon>Boletales</taxon>
        <taxon>Suillineae</taxon>
        <taxon>Rhizopogonaceae</taxon>
        <taxon>Rhizopogon</taxon>
    </lineage>
</organism>
<protein>
    <submittedName>
        <fullName evidence="3">Uncharacterized protein</fullName>
    </submittedName>
</protein>
<evidence type="ECO:0000256" key="2">
    <source>
        <dbReference type="SAM" id="Phobius"/>
    </source>
</evidence>
<dbReference type="AlphaFoldDB" id="A0A1B7N065"/>
<feature type="compositionally biased region" description="Basic and acidic residues" evidence="1">
    <location>
        <begin position="226"/>
        <end position="238"/>
    </location>
</feature>
<evidence type="ECO:0000256" key="1">
    <source>
        <dbReference type="SAM" id="MobiDB-lite"/>
    </source>
</evidence>
<keyword evidence="2" id="KW-1133">Transmembrane helix</keyword>
<keyword evidence="4" id="KW-1185">Reference proteome</keyword>
<feature type="compositionally biased region" description="Basic and acidic residues" evidence="1">
    <location>
        <begin position="162"/>
        <end position="176"/>
    </location>
</feature>
<reference evidence="3 4" key="1">
    <citation type="submission" date="2016-06" db="EMBL/GenBank/DDBJ databases">
        <title>Comparative genomics of the ectomycorrhizal sister species Rhizopogon vinicolor and Rhizopogon vesiculosus (Basidiomycota: Boletales) reveals a divergence of the mating type B locus.</title>
        <authorList>
            <consortium name="DOE Joint Genome Institute"/>
            <person name="Mujic A.B."/>
            <person name="Kuo A."/>
            <person name="Tritt A."/>
            <person name="Lipzen A."/>
            <person name="Chen C."/>
            <person name="Johnson J."/>
            <person name="Sharma A."/>
            <person name="Barry K."/>
            <person name="Grigoriev I.V."/>
            <person name="Spatafora J.W."/>
        </authorList>
    </citation>
    <scope>NUCLEOTIDE SEQUENCE [LARGE SCALE GENOMIC DNA]</scope>
    <source>
        <strain evidence="3 4">AM-OR11-026</strain>
    </source>
</reference>
<dbReference type="InParanoid" id="A0A1B7N065"/>
<dbReference type="Proteomes" id="UP000092154">
    <property type="component" value="Unassembled WGS sequence"/>
</dbReference>
<accession>A0A1B7N065</accession>
<feature type="region of interest" description="Disordered" evidence="1">
    <location>
        <begin position="143"/>
        <end position="176"/>
    </location>
</feature>
<sequence>MDPSDIPLPAFLDPLLEWVAEQLPAPLYSFLISLLSHTLALFTALLSLISSLYASKPWEWDAQTILPPLISFLAAYLALVSLYRTTSWMIRTSIWFIKWGTILGALTAGMGWYMGTQNAGVGNKSIISSLSGFVFDMMNGQGQYTPDAQRSSRTPRTRTQRKSNDRPKSWESFDKHKQWQYQERNGNQEGNDAQNIMTNIMKAANRVLAESGWWDLARGMFDGSSSDDKATAGDDQRRSKTKKTNSR</sequence>
<evidence type="ECO:0000313" key="4">
    <source>
        <dbReference type="Proteomes" id="UP000092154"/>
    </source>
</evidence>
<keyword evidence="2" id="KW-0472">Membrane</keyword>
<feature type="transmembrane region" description="Helical" evidence="2">
    <location>
        <begin position="95"/>
        <end position="115"/>
    </location>
</feature>
<dbReference type="EMBL" id="KV448305">
    <property type="protein sequence ID" value="OAX38244.1"/>
    <property type="molecule type" value="Genomic_DNA"/>
</dbReference>
<feature type="transmembrane region" description="Helical" evidence="2">
    <location>
        <begin position="27"/>
        <end position="53"/>
    </location>
</feature>
<name>A0A1B7N065_9AGAM</name>
<gene>
    <name evidence="3" type="ORF">K503DRAFT_770686</name>
</gene>
<feature type="region of interest" description="Disordered" evidence="1">
    <location>
        <begin position="220"/>
        <end position="247"/>
    </location>
</feature>